<gene>
    <name evidence="3" type="ORF">AAF712_010330</name>
</gene>
<name>A0ABR2ZMA0_9AGAR</name>
<evidence type="ECO:0000256" key="1">
    <source>
        <dbReference type="SAM" id="Phobius"/>
    </source>
</evidence>
<dbReference type="InterPro" id="IPR013320">
    <property type="entry name" value="ConA-like_dom_sf"/>
</dbReference>
<evidence type="ECO:0000259" key="2">
    <source>
        <dbReference type="PROSITE" id="PS51762"/>
    </source>
</evidence>
<comment type="caution">
    <text evidence="3">The sequence shown here is derived from an EMBL/GenBank/DDBJ whole genome shotgun (WGS) entry which is preliminary data.</text>
</comment>
<dbReference type="InterPro" id="IPR050546">
    <property type="entry name" value="Glycosyl_Hydrlase_16"/>
</dbReference>
<feature type="transmembrane region" description="Helical" evidence="1">
    <location>
        <begin position="50"/>
        <end position="70"/>
    </location>
</feature>
<evidence type="ECO:0000313" key="4">
    <source>
        <dbReference type="Proteomes" id="UP001437256"/>
    </source>
</evidence>
<feature type="domain" description="GH16" evidence="2">
    <location>
        <begin position="507"/>
        <end position="860"/>
    </location>
</feature>
<dbReference type="Gene3D" id="2.60.120.200">
    <property type="match status" value="1"/>
</dbReference>
<reference evidence="3 4" key="1">
    <citation type="submission" date="2024-05" db="EMBL/GenBank/DDBJ databases">
        <title>A draft genome resource for the thread blight pathogen Marasmius tenuissimus strain MS-2.</title>
        <authorList>
            <person name="Yulfo-Soto G.E."/>
            <person name="Baruah I.K."/>
            <person name="Amoako-Attah I."/>
            <person name="Bukari Y."/>
            <person name="Meinhardt L.W."/>
            <person name="Bailey B.A."/>
            <person name="Cohen S.P."/>
        </authorList>
    </citation>
    <scope>NUCLEOTIDE SEQUENCE [LARGE SCALE GENOMIC DNA]</scope>
    <source>
        <strain evidence="3 4">MS-2</strain>
    </source>
</reference>
<dbReference type="InterPro" id="IPR019049">
    <property type="entry name" value="Nucleoporin_prot_Ndc1/Nup"/>
</dbReference>
<proteinExistence type="predicted"/>
<dbReference type="Proteomes" id="UP001437256">
    <property type="component" value="Unassembled WGS sequence"/>
</dbReference>
<feature type="transmembrane region" description="Helical" evidence="1">
    <location>
        <begin position="135"/>
        <end position="163"/>
    </location>
</feature>
<feature type="transmembrane region" description="Helical" evidence="1">
    <location>
        <begin position="94"/>
        <end position="114"/>
    </location>
</feature>
<protein>
    <recommendedName>
        <fullName evidence="2">GH16 domain-containing protein</fullName>
    </recommendedName>
</protein>
<keyword evidence="1" id="KW-1133">Transmembrane helix</keyword>
<dbReference type="Pfam" id="PF26113">
    <property type="entry name" value="GH16_XgeA"/>
    <property type="match status" value="1"/>
</dbReference>
<dbReference type="PANTHER" id="PTHR10963">
    <property type="entry name" value="GLYCOSYL HYDROLASE-RELATED"/>
    <property type="match status" value="1"/>
</dbReference>
<accession>A0ABR2ZMA0</accession>
<sequence>MLNAVANWMLVALPIVVLRKAYLNPTRTCASSPAKTWGAAWVKTSTRRSLAALCASSLLSAIIYVIFAYLNEARSHGDPRLSVFVKSKKHPHFLNGRLLFLAITQLTMAGGFLVRDVMLDRYTFRWNSSQTKFGLVDVAQSILLSSILTTGFMFIATFIFAGFRLTLPIIYQIPVVPIFLRPFTAHFLRGSWTFLLPFYHYKLLFRAWFLGFTTVVTWEFSEALFDTYVSQSIVISSSTADPTVTLVSGVSSSDRVFKFFALSELREFATDASSIGSSRRTEFFGNQKYSPTLWSQLSREILLVLGQDYQLLLRRGAPPSTTSASVPAPTSPPALPATPAKLIERPIFQSSKKSPLKTVIDSFAADGSFSQVVEAGAEAAHLPEAIKNVEDTLLRPGLERGKGEVKKGLDGAKGIVERTRGLAFGVIRRHAPGWVGTGISKTKEWWTEERLSRAVEGCVPFRELDAVAVEVLSHLVCASLKEDRYGVVQRDTPKILEAMLSFLTAVEEYQQEINTQLQPHSDEQLTPEEAAKREALQMEIDRAGESLSVICNGQVRAHQYELTETHAGHNFLSGFHFMEIPDPTHGRVNYVNKTTAAAGNLTFSSDDTFILRSDFTTVFQNGAGPGRDSVRLQSKRRYSTSVMIYNVRHIPQGCGTWPAIWSFGPDWPNNGEIDVVEGANDQDANEGTLHTSQGCVVPQNRTMLGYSLQEDCDVAVNYNAGCGVKFRQPNSYGPAFNQNGGGWYAVERNDKHIKIWFWARDNEQIPEEVAYGADSILPDTWGLPEAYFPASDTCSLESKFGPHNVIINLTFCGDKAGQPTLYQQSGCPSTCVDFVDNNPSAFAGAYFDIAWMKVYERPDIYLDVEVTV</sequence>
<dbReference type="PROSITE" id="PS51762">
    <property type="entry name" value="GH16_2"/>
    <property type="match status" value="1"/>
</dbReference>
<dbReference type="PANTHER" id="PTHR10963:SF24">
    <property type="entry name" value="GLYCOSIDASE C21B10.07-RELATED"/>
    <property type="match status" value="1"/>
</dbReference>
<dbReference type="CDD" id="cd02181">
    <property type="entry name" value="GH16_fungal_Lam16A_glucanase"/>
    <property type="match status" value="1"/>
</dbReference>
<dbReference type="SUPFAM" id="SSF49899">
    <property type="entry name" value="Concanavalin A-like lectins/glucanases"/>
    <property type="match status" value="1"/>
</dbReference>
<organism evidence="3 4">
    <name type="scientific">Marasmius tenuissimus</name>
    <dbReference type="NCBI Taxonomy" id="585030"/>
    <lineage>
        <taxon>Eukaryota</taxon>
        <taxon>Fungi</taxon>
        <taxon>Dikarya</taxon>
        <taxon>Basidiomycota</taxon>
        <taxon>Agaricomycotina</taxon>
        <taxon>Agaricomycetes</taxon>
        <taxon>Agaricomycetidae</taxon>
        <taxon>Agaricales</taxon>
        <taxon>Marasmiineae</taxon>
        <taxon>Marasmiaceae</taxon>
        <taxon>Marasmius</taxon>
    </lineage>
</organism>
<keyword evidence="1" id="KW-0812">Transmembrane</keyword>
<keyword evidence="1" id="KW-0472">Membrane</keyword>
<dbReference type="EMBL" id="JBBXMP010000096">
    <property type="protein sequence ID" value="KAL0062792.1"/>
    <property type="molecule type" value="Genomic_DNA"/>
</dbReference>
<keyword evidence="4" id="KW-1185">Reference proteome</keyword>
<evidence type="ECO:0000313" key="3">
    <source>
        <dbReference type="EMBL" id="KAL0062792.1"/>
    </source>
</evidence>
<dbReference type="InterPro" id="IPR000757">
    <property type="entry name" value="Beta-glucanase-like"/>
</dbReference>
<dbReference type="Pfam" id="PF09531">
    <property type="entry name" value="Ndc1_Nup"/>
    <property type="match status" value="1"/>
</dbReference>